<dbReference type="InterPro" id="IPR053864">
    <property type="entry name" value="DUF6933"/>
</dbReference>
<dbReference type="KEGG" id="aagg:ETAA8_14280"/>
<keyword evidence="3" id="KW-1185">Reference proteome</keyword>
<evidence type="ECO:0000313" key="2">
    <source>
        <dbReference type="EMBL" id="QDU26350.1"/>
    </source>
</evidence>
<dbReference type="EMBL" id="CP036274">
    <property type="protein sequence ID" value="QDU26350.1"/>
    <property type="molecule type" value="Genomic_DNA"/>
</dbReference>
<dbReference type="RefSeq" id="WP_145086767.1">
    <property type="nucleotide sequence ID" value="NZ_CP036274.1"/>
</dbReference>
<organism evidence="2 3">
    <name type="scientific">Anatilimnocola aggregata</name>
    <dbReference type="NCBI Taxonomy" id="2528021"/>
    <lineage>
        <taxon>Bacteria</taxon>
        <taxon>Pseudomonadati</taxon>
        <taxon>Planctomycetota</taxon>
        <taxon>Planctomycetia</taxon>
        <taxon>Pirellulales</taxon>
        <taxon>Pirellulaceae</taxon>
        <taxon>Anatilimnocola</taxon>
    </lineage>
</organism>
<dbReference type="AlphaFoldDB" id="A0A517Y7Y9"/>
<dbReference type="Pfam" id="PF22016">
    <property type="entry name" value="DUF6933"/>
    <property type="match status" value="1"/>
</dbReference>
<sequence length="124" mass="13945">MIFRVTVKLGDKLAVAPTQVLPLAENRFADWSAHLFTAERKQYLIVANTKSLYSVLMPARGITNDQLFVERFLECLQADLENDEVGQIFQRILQPNCGQCHFSKPLNPAVTTSLNDLVLRAKLG</sequence>
<accession>A0A517Y7Y9</accession>
<evidence type="ECO:0000259" key="1">
    <source>
        <dbReference type="Pfam" id="PF22016"/>
    </source>
</evidence>
<evidence type="ECO:0000313" key="3">
    <source>
        <dbReference type="Proteomes" id="UP000315017"/>
    </source>
</evidence>
<reference evidence="2 3" key="1">
    <citation type="submission" date="2019-02" db="EMBL/GenBank/DDBJ databases">
        <title>Deep-cultivation of Planctomycetes and their phenomic and genomic characterization uncovers novel biology.</title>
        <authorList>
            <person name="Wiegand S."/>
            <person name="Jogler M."/>
            <person name="Boedeker C."/>
            <person name="Pinto D."/>
            <person name="Vollmers J."/>
            <person name="Rivas-Marin E."/>
            <person name="Kohn T."/>
            <person name="Peeters S.H."/>
            <person name="Heuer A."/>
            <person name="Rast P."/>
            <person name="Oberbeckmann S."/>
            <person name="Bunk B."/>
            <person name="Jeske O."/>
            <person name="Meyerdierks A."/>
            <person name="Storesund J.E."/>
            <person name="Kallscheuer N."/>
            <person name="Luecker S."/>
            <person name="Lage O.M."/>
            <person name="Pohl T."/>
            <person name="Merkel B.J."/>
            <person name="Hornburger P."/>
            <person name="Mueller R.-W."/>
            <person name="Bruemmer F."/>
            <person name="Labrenz M."/>
            <person name="Spormann A.M."/>
            <person name="Op den Camp H."/>
            <person name="Overmann J."/>
            <person name="Amann R."/>
            <person name="Jetten M.S.M."/>
            <person name="Mascher T."/>
            <person name="Medema M.H."/>
            <person name="Devos D.P."/>
            <person name="Kaster A.-K."/>
            <person name="Ovreas L."/>
            <person name="Rohde M."/>
            <person name="Galperin M.Y."/>
            <person name="Jogler C."/>
        </authorList>
    </citation>
    <scope>NUCLEOTIDE SEQUENCE [LARGE SCALE GENOMIC DNA]</scope>
    <source>
        <strain evidence="2 3">ETA_A8</strain>
    </source>
</reference>
<protein>
    <recommendedName>
        <fullName evidence="1">DUF6933 domain-containing protein</fullName>
    </recommendedName>
</protein>
<feature type="domain" description="DUF6933" evidence="1">
    <location>
        <begin position="2"/>
        <end position="122"/>
    </location>
</feature>
<name>A0A517Y7Y9_9BACT</name>
<proteinExistence type="predicted"/>
<dbReference type="Proteomes" id="UP000315017">
    <property type="component" value="Chromosome"/>
</dbReference>
<gene>
    <name evidence="2" type="ORF">ETAA8_14280</name>
</gene>
<dbReference type="OrthoDB" id="9801392at2"/>